<dbReference type="Proteomes" id="UP000308197">
    <property type="component" value="Unassembled WGS sequence"/>
</dbReference>
<organism evidence="1 2">
    <name type="scientific">Polyporus arcularius HHB13444</name>
    <dbReference type="NCBI Taxonomy" id="1314778"/>
    <lineage>
        <taxon>Eukaryota</taxon>
        <taxon>Fungi</taxon>
        <taxon>Dikarya</taxon>
        <taxon>Basidiomycota</taxon>
        <taxon>Agaricomycotina</taxon>
        <taxon>Agaricomycetes</taxon>
        <taxon>Polyporales</taxon>
        <taxon>Polyporaceae</taxon>
        <taxon>Polyporus</taxon>
    </lineage>
</organism>
<keyword evidence="2" id="KW-1185">Reference proteome</keyword>
<evidence type="ECO:0000313" key="1">
    <source>
        <dbReference type="EMBL" id="TFK87655.1"/>
    </source>
</evidence>
<dbReference type="AlphaFoldDB" id="A0A5C3PD50"/>
<dbReference type="InParanoid" id="A0A5C3PD50"/>
<gene>
    <name evidence="1" type="ORF">K466DRAFT_103225</name>
</gene>
<reference evidence="1 2" key="1">
    <citation type="journal article" date="2019" name="Nat. Ecol. Evol.">
        <title>Megaphylogeny resolves global patterns of mushroom evolution.</title>
        <authorList>
            <person name="Varga T."/>
            <person name="Krizsan K."/>
            <person name="Foldi C."/>
            <person name="Dima B."/>
            <person name="Sanchez-Garcia M."/>
            <person name="Sanchez-Ramirez S."/>
            <person name="Szollosi G.J."/>
            <person name="Szarkandi J.G."/>
            <person name="Papp V."/>
            <person name="Albert L."/>
            <person name="Andreopoulos W."/>
            <person name="Angelini C."/>
            <person name="Antonin V."/>
            <person name="Barry K.W."/>
            <person name="Bougher N.L."/>
            <person name="Buchanan P."/>
            <person name="Buyck B."/>
            <person name="Bense V."/>
            <person name="Catcheside P."/>
            <person name="Chovatia M."/>
            <person name="Cooper J."/>
            <person name="Damon W."/>
            <person name="Desjardin D."/>
            <person name="Finy P."/>
            <person name="Geml J."/>
            <person name="Haridas S."/>
            <person name="Hughes K."/>
            <person name="Justo A."/>
            <person name="Karasinski D."/>
            <person name="Kautmanova I."/>
            <person name="Kiss B."/>
            <person name="Kocsube S."/>
            <person name="Kotiranta H."/>
            <person name="LaButti K.M."/>
            <person name="Lechner B.E."/>
            <person name="Liimatainen K."/>
            <person name="Lipzen A."/>
            <person name="Lukacs Z."/>
            <person name="Mihaltcheva S."/>
            <person name="Morgado L.N."/>
            <person name="Niskanen T."/>
            <person name="Noordeloos M.E."/>
            <person name="Ohm R.A."/>
            <person name="Ortiz-Santana B."/>
            <person name="Ovrebo C."/>
            <person name="Racz N."/>
            <person name="Riley R."/>
            <person name="Savchenko A."/>
            <person name="Shiryaev A."/>
            <person name="Soop K."/>
            <person name="Spirin V."/>
            <person name="Szebenyi C."/>
            <person name="Tomsovsky M."/>
            <person name="Tulloss R.E."/>
            <person name="Uehling J."/>
            <person name="Grigoriev I.V."/>
            <person name="Vagvolgyi C."/>
            <person name="Papp T."/>
            <person name="Martin F.M."/>
            <person name="Miettinen O."/>
            <person name="Hibbett D.S."/>
            <person name="Nagy L.G."/>
        </authorList>
    </citation>
    <scope>NUCLEOTIDE SEQUENCE [LARGE SCALE GENOMIC DNA]</scope>
    <source>
        <strain evidence="1 2">HHB13444</strain>
    </source>
</reference>
<sequence>MEATFRVGPQDVSANIVTRVHPFMSMSSGRSDCHAECAFFQCHRRPERDLYRRPWKRALKVVILKDLEPFVARRASRLAITAGANFARRRGWQEVEVIGLRNADETT</sequence>
<evidence type="ECO:0000313" key="2">
    <source>
        <dbReference type="Proteomes" id="UP000308197"/>
    </source>
</evidence>
<accession>A0A5C3PD50</accession>
<protein>
    <submittedName>
        <fullName evidence="1">Uncharacterized protein</fullName>
    </submittedName>
</protein>
<dbReference type="EMBL" id="ML211144">
    <property type="protein sequence ID" value="TFK87655.1"/>
    <property type="molecule type" value="Genomic_DNA"/>
</dbReference>
<name>A0A5C3PD50_9APHY</name>
<proteinExistence type="predicted"/>